<dbReference type="EMBL" id="NXGX01000016">
    <property type="protein sequence ID" value="PKR56297.1"/>
    <property type="molecule type" value="Genomic_DNA"/>
</dbReference>
<name>A0A2N3L0N0_9PROT</name>
<keyword evidence="1" id="KW-0812">Transmembrane</keyword>
<keyword evidence="3" id="KW-1185">Reference proteome</keyword>
<dbReference type="Proteomes" id="UP000233332">
    <property type="component" value="Unassembled WGS sequence"/>
</dbReference>
<reference evidence="2 3" key="1">
    <citation type="submission" date="2017-09" db="EMBL/GenBank/DDBJ databases">
        <title>Biodiversity and function of Thalassospira species in the particle-attached aromatic-hydrocarbon-degrading consortia from the surface seawater of the China South Sea.</title>
        <authorList>
            <person name="Dong C."/>
            <person name="Lai Q."/>
            <person name="Shao Z."/>
        </authorList>
    </citation>
    <scope>NUCLEOTIDE SEQUENCE [LARGE SCALE GENOMIC DNA]</scope>
    <source>
        <strain evidence="2 3">139Z-12</strain>
    </source>
</reference>
<proteinExistence type="predicted"/>
<accession>A0A2N3L0N0</accession>
<gene>
    <name evidence="2" type="ORF">COO92_21545</name>
</gene>
<sequence>MIFSLPQFIGYWVSTIPGAIQFEFLLARPTKKSDYAQIILWSISCLNLMFKLVLCGMGLALST</sequence>
<organism evidence="2 3">
    <name type="scientific">Thalassospira lohafexi</name>
    <dbReference type="NCBI Taxonomy" id="744227"/>
    <lineage>
        <taxon>Bacteria</taxon>
        <taxon>Pseudomonadati</taxon>
        <taxon>Pseudomonadota</taxon>
        <taxon>Alphaproteobacteria</taxon>
        <taxon>Rhodospirillales</taxon>
        <taxon>Thalassospiraceae</taxon>
        <taxon>Thalassospira</taxon>
    </lineage>
</organism>
<feature type="transmembrane region" description="Helical" evidence="1">
    <location>
        <begin position="6"/>
        <end position="26"/>
    </location>
</feature>
<feature type="transmembrane region" description="Helical" evidence="1">
    <location>
        <begin position="38"/>
        <end position="61"/>
    </location>
</feature>
<evidence type="ECO:0000256" key="1">
    <source>
        <dbReference type="SAM" id="Phobius"/>
    </source>
</evidence>
<keyword evidence="1" id="KW-0472">Membrane</keyword>
<keyword evidence="1" id="KW-1133">Transmembrane helix</keyword>
<dbReference type="AlphaFoldDB" id="A0A2N3L0N0"/>
<protein>
    <submittedName>
        <fullName evidence="2">Uncharacterized protein</fullName>
    </submittedName>
</protein>
<evidence type="ECO:0000313" key="2">
    <source>
        <dbReference type="EMBL" id="PKR56297.1"/>
    </source>
</evidence>
<evidence type="ECO:0000313" key="3">
    <source>
        <dbReference type="Proteomes" id="UP000233332"/>
    </source>
</evidence>
<comment type="caution">
    <text evidence="2">The sequence shown here is derived from an EMBL/GenBank/DDBJ whole genome shotgun (WGS) entry which is preliminary data.</text>
</comment>